<keyword evidence="2" id="KW-0227">DNA damage</keyword>
<dbReference type="PANTHER" id="PTHR11076:SF33">
    <property type="entry name" value="DNA POLYMERASE KAPPA"/>
    <property type="match status" value="1"/>
</dbReference>
<feature type="domain" description="UmuC" evidence="4">
    <location>
        <begin position="2"/>
        <end position="187"/>
    </location>
</feature>
<dbReference type="Gene3D" id="3.30.70.270">
    <property type="match status" value="1"/>
</dbReference>
<dbReference type="InterPro" id="IPR043128">
    <property type="entry name" value="Rev_trsase/Diguanyl_cyclase"/>
</dbReference>
<organism evidence="5 6">
    <name type="scientific">Cloacibacterium normanense</name>
    <dbReference type="NCBI Taxonomy" id="237258"/>
    <lineage>
        <taxon>Bacteria</taxon>
        <taxon>Pseudomonadati</taxon>
        <taxon>Bacteroidota</taxon>
        <taxon>Flavobacteriia</taxon>
        <taxon>Flavobacteriales</taxon>
        <taxon>Weeksellaceae</taxon>
    </lineage>
</organism>
<proteinExistence type="inferred from homology"/>
<dbReference type="SUPFAM" id="SSF56672">
    <property type="entry name" value="DNA/RNA polymerases"/>
    <property type="match status" value="1"/>
</dbReference>
<name>A0A1E5UH55_9FLAO</name>
<dbReference type="Pfam" id="PF11799">
    <property type="entry name" value="IMS_C"/>
    <property type="match status" value="1"/>
</dbReference>
<keyword evidence="6" id="KW-1185">Reference proteome</keyword>
<dbReference type="Gene3D" id="1.10.150.20">
    <property type="entry name" value="5' to 3' exonuclease, C-terminal subdomain"/>
    <property type="match status" value="1"/>
</dbReference>
<dbReference type="GO" id="GO:0009432">
    <property type="term" value="P:SOS response"/>
    <property type="evidence" value="ECO:0007669"/>
    <property type="project" value="UniProtKB-KW"/>
</dbReference>
<dbReference type="InterPro" id="IPR036775">
    <property type="entry name" value="DNA_pol_Y-fam_lit_finger_sf"/>
</dbReference>
<dbReference type="KEGG" id="cnr:EB819_07575"/>
<dbReference type="PANTHER" id="PTHR11076">
    <property type="entry name" value="DNA REPAIR POLYMERASE UMUC / TRANSFERASE FAMILY MEMBER"/>
    <property type="match status" value="1"/>
</dbReference>
<dbReference type="Gene3D" id="3.30.1490.100">
    <property type="entry name" value="DNA polymerase, Y-family, little finger domain"/>
    <property type="match status" value="1"/>
</dbReference>
<dbReference type="Proteomes" id="UP000095601">
    <property type="component" value="Unassembled WGS sequence"/>
</dbReference>
<dbReference type="PROSITE" id="PS50173">
    <property type="entry name" value="UMUC"/>
    <property type="match status" value="1"/>
</dbReference>
<dbReference type="GO" id="GO:0003684">
    <property type="term" value="F:damaged DNA binding"/>
    <property type="evidence" value="ECO:0007669"/>
    <property type="project" value="InterPro"/>
</dbReference>
<comment type="caution">
    <text evidence="5">The sequence shown here is derived from an EMBL/GenBank/DDBJ whole genome shotgun (WGS) entry which is preliminary data.</text>
</comment>
<dbReference type="OrthoDB" id="9808813at2"/>
<evidence type="ECO:0000256" key="2">
    <source>
        <dbReference type="ARBA" id="ARBA00023199"/>
    </source>
</evidence>
<dbReference type="SUPFAM" id="SSF100879">
    <property type="entry name" value="Lesion bypass DNA polymerase (Y-family), little finger domain"/>
    <property type="match status" value="1"/>
</dbReference>
<dbReference type="CDD" id="cd01700">
    <property type="entry name" value="PolY_Pol_V_umuC"/>
    <property type="match status" value="1"/>
</dbReference>
<evidence type="ECO:0000313" key="6">
    <source>
        <dbReference type="Proteomes" id="UP000095601"/>
    </source>
</evidence>
<gene>
    <name evidence="5" type="ORF">BHF72_1402</name>
</gene>
<dbReference type="RefSeq" id="WP_069797062.1">
    <property type="nucleotide sequence ID" value="NZ_CP034157.1"/>
</dbReference>
<reference evidence="5 6" key="1">
    <citation type="submission" date="2016-09" db="EMBL/GenBank/DDBJ databases">
        <authorList>
            <person name="Capua I."/>
            <person name="De Benedictis P."/>
            <person name="Joannis T."/>
            <person name="Lombin L.H."/>
            <person name="Cattoli G."/>
        </authorList>
    </citation>
    <scope>NUCLEOTIDE SEQUENCE [LARGE SCALE GENOMIC DNA]</scope>
    <source>
        <strain evidence="5 6">NRS-1</strain>
    </source>
</reference>
<dbReference type="InterPro" id="IPR050116">
    <property type="entry name" value="DNA_polymerase-Y"/>
</dbReference>
<dbReference type="InterPro" id="IPR025188">
    <property type="entry name" value="DUF4113"/>
</dbReference>
<dbReference type="InterPro" id="IPR043502">
    <property type="entry name" value="DNA/RNA_pol_sf"/>
</dbReference>
<evidence type="ECO:0000256" key="3">
    <source>
        <dbReference type="ARBA" id="ARBA00023236"/>
    </source>
</evidence>
<dbReference type="AlphaFoldDB" id="A0A1E5UH55"/>
<dbReference type="EMBL" id="MKGI01000011">
    <property type="protein sequence ID" value="OEL12214.1"/>
    <property type="molecule type" value="Genomic_DNA"/>
</dbReference>
<keyword evidence="3" id="KW-0742">SOS response</keyword>
<evidence type="ECO:0000259" key="4">
    <source>
        <dbReference type="PROSITE" id="PS50173"/>
    </source>
</evidence>
<dbReference type="Gene3D" id="3.40.1170.60">
    <property type="match status" value="1"/>
</dbReference>
<dbReference type="InterPro" id="IPR001126">
    <property type="entry name" value="UmuC"/>
</dbReference>
<evidence type="ECO:0000313" key="5">
    <source>
        <dbReference type="EMBL" id="OEL12214.1"/>
    </source>
</evidence>
<accession>A0A1E5UH55</accession>
<comment type="similarity">
    <text evidence="1">Belongs to the DNA polymerase type-Y family.</text>
</comment>
<keyword evidence="2" id="KW-0741">SOS mutagenesis</keyword>
<dbReference type="Pfam" id="PF13438">
    <property type="entry name" value="DUF4113"/>
    <property type="match status" value="1"/>
</dbReference>
<dbReference type="STRING" id="237258.SAMN04489756_10910"/>
<sequence>MFGLIDGNNFYASCERVFRPDLRNKPVVVLSNNDGCAIARSNEAKALGIKMGQPYFQIQHLEKEAGLTVFSANFVLYGDISNRIVNICRRYCKDIEVYSIDESFLDFHGYEHIDLQQHCLELREKVFRGLDIPTSIGLAPSKTLAKVANKIAKKFPERTKGVYMIDTPEKIEKALKWFPLEDVWGIGRRYFERFSKRGIKTAWDFTQLPEAFVQKEMGILGLRMHRELLGIPQYDLSVPKPKKGIATTRTFDKRTDDLETLKERVSTFAYKCSEKLRAQKSCCRYVTVFIMTDRFKQDLKQYSNSITITLTNPSNSAIEISKAALQGLERIYLPYFQYKKAGVMVTEFVPETERMTSLFDEDLHAKHRPIMQIIDVMNKRLGDDKIKLGSMDVQRTWKMNQKNLSPRYTTDLHQIIKVKAK</sequence>
<evidence type="ECO:0000256" key="1">
    <source>
        <dbReference type="ARBA" id="ARBA00010945"/>
    </source>
</evidence>
<dbReference type="PATRIC" id="fig|237258.4.peg.1356"/>
<dbReference type="GO" id="GO:0003887">
    <property type="term" value="F:DNA-directed DNA polymerase activity"/>
    <property type="evidence" value="ECO:0007669"/>
    <property type="project" value="UniProtKB-KW"/>
</dbReference>
<dbReference type="GO" id="GO:0042276">
    <property type="term" value="P:error-prone translesion synthesis"/>
    <property type="evidence" value="ECO:0007669"/>
    <property type="project" value="TreeGrafter"/>
</dbReference>
<dbReference type="Pfam" id="PF00817">
    <property type="entry name" value="IMS"/>
    <property type="match status" value="1"/>
</dbReference>
<dbReference type="InterPro" id="IPR017961">
    <property type="entry name" value="DNA_pol_Y-fam_little_finger"/>
</dbReference>
<dbReference type="GO" id="GO:0006281">
    <property type="term" value="P:DNA repair"/>
    <property type="evidence" value="ECO:0007669"/>
    <property type="project" value="InterPro"/>
</dbReference>
<protein>
    <submittedName>
        <fullName evidence="5">IMS HHH motif family protein</fullName>
    </submittedName>
</protein>